<dbReference type="OrthoDB" id="5596422at2759"/>
<dbReference type="InterPro" id="IPR016135">
    <property type="entry name" value="UBQ-conjugating_enzyme/RWD"/>
</dbReference>
<evidence type="ECO:0000259" key="2">
    <source>
        <dbReference type="Pfam" id="PF00179"/>
    </source>
</evidence>
<gene>
    <name evidence="3" type="ORF">K461DRAFT_271165</name>
</gene>
<dbReference type="EMBL" id="ML996091">
    <property type="protein sequence ID" value="KAF2149586.1"/>
    <property type="molecule type" value="Genomic_DNA"/>
</dbReference>
<keyword evidence="4" id="KW-1185">Reference proteome</keyword>
<dbReference type="InterPro" id="IPR000608">
    <property type="entry name" value="UBC"/>
</dbReference>
<evidence type="ECO:0000313" key="4">
    <source>
        <dbReference type="Proteomes" id="UP000799439"/>
    </source>
</evidence>
<evidence type="ECO:0000313" key="3">
    <source>
        <dbReference type="EMBL" id="KAF2149586.1"/>
    </source>
</evidence>
<dbReference type="Gene3D" id="3.10.110.10">
    <property type="entry name" value="Ubiquitin Conjugating Enzyme"/>
    <property type="match status" value="1"/>
</dbReference>
<name>A0A9P4IW38_9PEZI</name>
<dbReference type="CDD" id="cd23814">
    <property type="entry name" value="UEV_AKTIP"/>
    <property type="match status" value="1"/>
</dbReference>
<comment type="caution">
    <text evidence="3">The sequence shown here is derived from an EMBL/GenBank/DDBJ whole genome shotgun (WGS) entry which is preliminary data.</text>
</comment>
<dbReference type="SUPFAM" id="SSF54495">
    <property type="entry name" value="UBC-like"/>
    <property type="match status" value="1"/>
</dbReference>
<feature type="region of interest" description="Disordered" evidence="1">
    <location>
        <begin position="222"/>
        <end position="252"/>
    </location>
</feature>
<dbReference type="AlphaFoldDB" id="A0A9P4IW38"/>
<organism evidence="3 4">
    <name type="scientific">Myriangium duriaei CBS 260.36</name>
    <dbReference type="NCBI Taxonomy" id="1168546"/>
    <lineage>
        <taxon>Eukaryota</taxon>
        <taxon>Fungi</taxon>
        <taxon>Dikarya</taxon>
        <taxon>Ascomycota</taxon>
        <taxon>Pezizomycotina</taxon>
        <taxon>Dothideomycetes</taxon>
        <taxon>Dothideomycetidae</taxon>
        <taxon>Myriangiales</taxon>
        <taxon>Myriangiaceae</taxon>
        <taxon>Myriangium</taxon>
    </lineage>
</organism>
<feature type="region of interest" description="Disordered" evidence="1">
    <location>
        <begin position="296"/>
        <end position="317"/>
    </location>
</feature>
<dbReference type="Pfam" id="PF00179">
    <property type="entry name" value="UQ_con"/>
    <property type="match status" value="1"/>
</dbReference>
<feature type="domain" description="UBC core" evidence="2">
    <location>
        <begin position="26"/>
        <end position="91"/>
    </location>
</feature>
<feature type="compositionally biased region" description="Polar residues" evidence="1">
    <location>
        <begin position="304"/>
        <end position="317"/>
    </location>
</feature>
<dbReference type="Proteomes" id="UP000799439">
    <property type="component" value="Unassembled WGS sequence"/>
</dbReference>
<protein>
    <recommendedName>
        <fullName evidence="2">UBC core domain-containing protein</fullName>
    </recommendedName>
</protein>
<accession>A0A9P4IW38</accession>
<evidence type="ECO:0000256" key="1">
    <source>
        <dbReference type="SAM" id="MobiDB-lite"/>
    </source>
</evidence>
<reference evidence="3" key="1">
    <citation type="journal article" date="2020" name="Stud. Mycol.">
        <title>101 Dothideomycetes genomes: a test case for predicting lifestyles and emergence of pathogens.</title>
        <authorList>
            <person name="Haridas S."/>
            <person name="Albert R."/>
            <person name="Binder M."/>
            <person name="Bloem J."/>
            <person name="Labutti K."/>
            <person name="Salamov A."/>
            <person name="Andreopoulos B."/>
            <person name="Baker S."/>
            <person name="Barry K."/>
            <person name="Bills G."/>
            <person name="Bluhm B."/>
            <person name="Cannon C."/>
            <person name="Castanera R."/>
            <person name="Culley D."/>
            <person name="Daum C."/>
            <person name="Ezra D."/>
            <person name="Gonzalez J."/>
            <person name="Henrissat B."/>
            <person name="Kuo A."/>
            <person name="Liang C."/>
            <person name="Lipzen A."/>
            <person name="Lutzoni F."/>
            <person name="Magnuson J."/>
            <person name="Mondo S."/>
            <person name="Nolan M."/>
            <person name="Ohm R."/>
            <person name="Pangilinan J."/>
            <person name="Park H.-J."/>
            <person name="Ramirez L."/>
            <person name="Alfaro M."/>
            <person name="Sun H."/>
            <person name="Tritt A."/>
            <person name="Yoshinaga Y."/>
            <person name="Zwiers L.-H."/>
            <person name="Turgeon B."/>
            <person name="Goodwin S."/>
            <person name="Spatafora J."/>
            <person name="Crous P."/>
            <person name="Grigoriev I."/>
        </authorList>
    </citation>
    <scope>NUCLEOTIDE SEQUENCE</scope>
    <source>
        <strain evidence="3">CBS 260.36</strain>
    </source>
</reference>
<sequence>MNVLPPEGAGSTEYHSNDCALDFLTVRHACPKGIYLTALPDDSTQWEGVLFARQGPYSPAILRFQIIFSEEYPRKPPIIVFTTDVFHPLVSPLTTYTFSNQDTETDTVSASDQHRLPPGAFSLRHGFPECFSKSSASRVESGSIMAETGLSPLTNEPSSVPIAFGGPEVAQGSPHIAVILYYLRAAFTVEEVLDSVSLESAANPAAWHAWRTFRSKSSAKANSVRSKSEAGLSPVEALKQQPGGARSPGEWNWNGVWEDRVRKSIQNSVSEQAMFKKPGLSEDSIQFIDVDGDTIGKNVPWTPKLNQTPTSHNSGSP</sequence>
<proteinExistence type="predicted"/>